<evidence type="ECO:0000313" key="1">
    <source>
        <dbReference type="EMBL" id="BCX31107.1"/>
    </source>
</evidence>
<keyword evidence="2" id="KW-1185">Reference proteome</keyword>
<dbReference type="EMBL" id="AP024685">
    <property type="protein sequence ID" value="BCX31107.1"/>
    <property type="molecule type" value="Genomic_DNA"/>
</dbReference>
<name>A0ABN6GKY0_LATCU</name>
<organism evidence="1 2">
    <name type="scientific">Latilactobacillus curvatus</name>
    <name type="common">Lactobacillus curvatus</name>
    <dbReference type="NCBI Taxonomy" id="28038"/>
    <lineage>
        <taxon>Bacteria</taxon>
        <taxon>Bacillati</taxon>
        <taxon>Bacillota</taxon>
        <taxon>Bacilli</taxon>
        <taxon>Lactobacillales</taxon>
        <taxon>Lactobacillaceae</taxon>
        <taxon>Latilactobacillus</taxon>
    </lineage>
</organism>
<protein>
    <submittedName>
        <fullName evidence="1">Uncharacterized protein</fullName>
    </submittedName>
</protein>
<sequence>MAMAIIEAMDDAWLETSLELDLIAEISGTHSETAKLDFANGCTLMNFSIDLTAFIREDTGTVI</sequence>
<reference evidence="1 2" key="1">
    <citation type="submission" date="2021-05" db="EMBL/GenBank/DDBJ databases">
        <title>Complete Genome Sequence of Latilactobacillus sp. Strain WDN19, a High D-Aspartate-producing Lactic Acid Bacterium Isolated from a Japanese Pickle.</title>
        <authorList>
            <person name="Kajitani K."/>
            <person name="Takahashi S."/>
        </authorList>
    </citation>
    <scope>NUCLEOTIDE SEQUENCE [LARGE SCALE GENOMIC DNA]</scope>
    <source>
        <strain evidence="1 2">WDN19</strain>
    </source>
</reference>
<gene>
    <name evidence="1" type="ORF">LTWDN19_16740</name>
</gene>
<accession>A0ABN6GKY0</accession>
<proteinExistence type="predicted"/>
<dbReference type="Proteomes" id="UP000825100">
    <property type="component" value="Chromosome"/>
</dbReference>
<evidence type="ECO:0000313" key="2">
    <source>
        <dbReference type="Proteomes" id="UP000825100"/>
    </source>
</evidence>